<dbReference type="SMART" id="SM00382">
    <property type="entry name" value="AAA"/>
    <property type="match status" value="1"/>
</dbReference>
<comment type="subcellular location">
    <subcellularLocation>
        <location evidence="1">Cell membrane</location>
        <topology evidence="1">Peripheral membrane protein</topology>
    </subcellularLocation>
</comment>
<sequence length="312" mass="33647">MAVIEVEGLRKRYGSTVAVDNVSLTVERGEIFGILGPNGAGKTTTIECLIGLRTPDAGRISVLGLDPRRDRNRLRQLVGVQLQQGMLPEKLRVGEAVKLYRSFYSEGADPDRLLADLGLDGKRRSAFGDLSGGQQQRLAIALALVGKPLIAVLDELTTGLDPRARRDTWQLIEEIRESGVTVLLVTHLMEEAERLCDRIAVIDRGRIVALDTPAGLITHASVDQQLTFRVAQPFDHAVLAALPEVTGVVVDGAEVMVSGTGNLLYAVTSALIDVGVVVTETRLRQAQLDDAFLALTGRALSPADDSTPEDKR</sequence>
<dbReference type="InterPro" id="IPR027417">
    <property type="entry name" value="P-loop_NTPase"/>
</dbReference>
<dbReference type="InterPro" id="IPR003439">
    <property type="entry name" value="ABC_transporter-like_ATP-bd"/>
</dbReference>
<organism evidence="10 11">
    <name type="scientific">Micromonospora polyrhachis</name>
    <dbReference type="NCBI Taxonomy" id="1282883"/>
    <lineage>
        <taxon>Bacteria</taxon>
        <taxon>Bacillati</taxon>
        <taxon>Actinomycetota</taxon>
        <taxon>Actinomycetes</taxon>
        <taxon>Micromonosporales</taxon>
        <taxon>Micromonosporaceae</taxon>
        <taxon>Micromonospora</taxon>
    </lineage>
</organism>
<evidence type="ECO:0000313" key="10">
    <source>
        <dbReference type="EMBL" id="MBB4956778.1"/>
    </source>
</evidence>
<dbReference type="FunFam" id="3.40.50.300:FF:000589">
    <property type="entry name" value="ABC transporter, ATP-binding subunit"/>
    <property type="match status" value="1"/>
</dbReference>
<dbReference type="PROSITE" id="PS50893">
    <property type="entry name" value="ABC_TRANSPORTER_2"/>
    <property type="match status" value="1"/>
</dbReference>
<dbReference type="GO" id="GO:0046677">
    <property type="term" value="P:response to antibiotic"/>
    <property type="evidence" value="ECO:0007669"/>
    <property type="project" value="UniProtKB-KW"/>
</dbReference>
<dbReference type="CDD" id="cd03230">
    <property type="entry name" value="ABC_DR_subfamily_A"/>
    <property type="match status" value="1"/>
</dbReference>
<keyword evidence="11" id="KW-1185">Reference proteome</keyword>
<evidence type="ECO:0000256" key="3">
    <source>
        <dbReference type="ARBA" id="ARBA00022475"/>
    </source>
</evidence>
<dbReference type="EMBL" id="JACHJW010000001">
    <property type="protein sequence ID" value="MBB4956778.1"/>
    <property type="molecule type" value="Genomic_DNA"/>
</dbReference>
<evidence type="ECO:0000259" key="9">
    <source>
        <dbReference type="PROSITE" id="PS50893"/>
    </source>
</evidence>
<reference evidence="10 11" key="1">
    <citation type="submission" date="2020-08" db="EMBL/GenBank/DDBJ databases">
        <title>Sequencing the genomes of 1000 actinobacteria strains.</title>
        <authorList>
            <person name="Klenk H.-P."/>
        </authorList>
    </citation>
    <scope>NUCLEOTIDE SEQUENCE [LARGE SCALE GENOMIC DNA]</scope>
    <source>
        <strain evidence="10 11">DSM 45886</strain>
    </source>
</reference>
<dbReference type="GO" id="GO:0005886">
    <property type="term" value="C:plasma membrane"/>
    <property type="evidence" value="ECO:0007669"/>
    <property type="project" value="UniProtKB-SubCell"/>
</dbReference>
<keyword evidence="8" id="KW-0046">Antibiotic resistance</keyword>
<dbReference type="PANTHER" id="PTHR42711:SF16">
    <property type="entry name" value="ABC TRANSPORTER ATP-BINDING PROTEIN"/>
    <property type="match status" value="1"/>
</dbReference>
<evidence type="ECO:0000256" key="8">
    <source>
        <dbReference type="ARBA" id="ARBA00023251"/>
    </source>
</evidence>
<evidence type="ECO:0000256" key="7">
    <source>
        <dbReference type="ARBA" id="ARBA00023136"/>
    </source>
</evidence>
<feature type="domain" description="ABC transporter" evidence="9">
    <location>
        <begin position="4"/>
        <end position="229"/>
    </location>
</feature>
<dbReference type="AlphaFoldDB" id="A0A7W7WN24"/>
<dbReference type="RefSeq" id="WP_184532412.1">
    <property type="nucleotide sequence ID" value="NZ_JACHJW010000001.1"/>
</dbReference>
<keyword evidence="5 10" id="KW-0067">ATP-binding</keyword>
<keyword evidence="6" id="KW-1278">Translocase</keyword>
<dbReference type="InterPro" id="IPR050763">
    <property type="entry name" value="ABC_transporter_ATP-binding"/>
</dbReference>
<evidence type="ECO:0000256" key="6">
    <source>
        <dbReference type="ARBA" id="ARBA00022967"/>
    </source>
</evidence>
<keyword evidence="4" id="KW-0547">Nucleotide-binding</keyword>
<comment type="caution">
    <text evidence="10">The sequence shown here is derived from an EMBL/GenBank/DDBJ whole genome shotgun (WGS) entry which is preliminary data.</text>
</comment>
<dbReference type="PANTHER" id="PTHR42711">
    <property type="entry name" value="ABC TRANSPORTER ATP-BINDING PROTEIN"/>
    <property type="match status" value="1"/>
</dbReference>
<dbReference type="InterPro" id="IPR003593">
    <property type="entry name" value="AAA+_ATPase"/>
</dbReference>
<evidence type="ECO:0000256" key="2">
    <source>
        <dbReference type="ARBA" id="ARBA00022448"/>
    </source>
</evidence>
<evidence type="ECO:0000256" key="1">
    <source>
        <dbReference type="ARBA" id="ARBA00004202"/>
    </source>
</evidence>
<keyword evidence="3" id="KW-1003">Cell membrane</keyword>
<dbReference type="SUPFAM" id="SSF52540">
    <property type="entry name" value="P-loop containing nucleoside triphosphate hydrolases"/>
    <property type="match status" value="1"/>
</dbReference>
<keyword evidence="7" id="KW-0472">Membrane</keyword>
<gene>
    <name evidence="10" type="ORF">FHR38_000511</name>
</gene>
<dbReference type="InterPro" id="IPR017871">
    <property type="entry name" value="ABC_transporter-like_CS"/>
</dbReference>
<name>A0A7W7WN24_9ACTN</name>
<keyword evidence="2" id="KW-0813">Transport</keyword>
<dbReference type="GO" id="GO:0016887">
    <property type="term" value="F:ATP hydrolysis activity"/>
    <property type="evidence" value="ECO:0007669"/>
    <property type="project" value="InterPro"/>
</dbReference>
<evidence type="ECO:0000256" key="5">
    <source>
        <dbReference type="ARBA" id="ARBA00022840"/>
    </source>
</evidence>
<evidence type="ECO:0000256" key="4">
    <source>
        <dbReference type="ARBA" id="ARBA00022741"/>
    </source>
</evidence>
<accession>A0A7W7WN24</accession>
<protein>
    <submittedName>
        <fullName evidence="10">ABC-2 type transport system ATP-binding protein</fullName>
    </submittedName>
</protein>
<dbReference type="Proteomes" id="UP000578819">
    <property type="component" value="Unassembled WGS sequence"/>
</dbReference>
<proteinExistence type="predicted"/>
<dbReference type="Gene3D" id="3.40.50.300">
    <property type="entry name" value="P-loop containing nucleotide triphosphate hydrolases"/>
    <property type="match status" value="1"/>
</dbReference>
<dbReference type="PROSITE" id="PS00211">
    <property type="entry name" value="ABC_TRANSPORTER_1"/>
    <property type="match status" value="1"/>
</dbReference>
<evidence type="ECO:0000313" key="11">
    <source>
        <dbReference type="Proteomes" id="UP000578819"/>
    </source>
</evidence>
<dbReference type="GO" id="GO:0005524">
    <property type="term" value="F:ATP binding"/>
    <property type="evidence" value="ECO:0007669"/>
    <property type="project" value="UniProtKB-KW"/>
</dbReference>
<dbReference type="Pfam" id="PF00005">
    <property type="entry name" value="ABC_tran"/>
    <property type="match status" value="1"/>
</dbReference>